<dbReference type="GO" id="GO:0003676">
    <property type="term" value="F:nucleic acid binding"/>
    <property type="evidence" value="ECO:0007669"/>
    <property type="project" value="InterPro"/>
</dbReference>
<dbReference type="AlphaFoldDB" id="R0GH03"/>
<dbReference type="InterPro" id="IPR003690">
    <property type="entry name" value="MTERF"/>
</dbReference>
<gene>
    <name evidence="4" type="ORF">CARUB_v10020291mg</name>
</gene>
<dbReference type="OrthoDB" id="637682at2759"/>
<proteinExistence type="inferred from homology"/>
<dbReference type="eggNOG" id="KOG1267">
    <property type="taxonomic scope" value="Eukaryota"/>
</dbReference>
<feature type="non-terminal residue" evidence="4">
    <location>
        <position position="1"/>
    </location>
</feature>
<sequence>VLRFIGESFCRIESDRRRSMILHGRRLVQLQKWLHLSVSEKLVQNGSAFTNSFSSIASTVAADVSIIRDSRKGQNFTVSYLVGSLGLTTKLAESISKKVSFEDKSNPDSVLGLLRSHGFTDSQISSIVTGYPTLLIADAEESLGPKLKFLQSRVASSSELTETISKIPKILRMKGDQTISVYFDFVRVIVEADKSSKYTKLCHSLPEGSRQENKIRNILVLRELGVPQRLLFPLLISDNQPVCGKERFEESLKKVVEMGFDPTTSKFVEALRVFYESTEKAIEEKVNVYKRLGLTVSDVWAMFKKWPISLTHSEKKISSLFETFVELGFTRDEFVLMVKRQPSCLNLSVETVKKKIEFLVKEMNWRVEALVSSPQVLGYSLEKRILPRCKVIKALMSKGLLGDKGSKLPPMHYVLKIGDHDFLDRYVRKQDDKDLVGELMAMLTGDDAS</sequence>
<name>R0GH03_9BRAS</name>
<dbReference type="PANTHER" id="PTHR13068">
    <property type="entry name" value="CGI-12 PROTEIN-RELATED"/>
    <property type="match status" value="1"/>
</dbReference>
<dbReference type="GO" id="GO:0006353">
    <property type="term" value="P:DNA-templated transcription termination"/>
    <property type="evidence" value="ECO:0007669"/>
    <property type="project" value="UniProtKB-KW"/>
</dbReference>
<dbReference type="Gene3D" id="1.25.70.10">
    <property type="entry name" value="Transcription termination factor 3, mitochondrial"/>
    <property type="match status" value="2"/>
</dbReference>
<dbReference type="SMART" id="SM00733">
    <property type="entry name" value="Mterf"/>
    <property type="match status" value="6"/>
</dbReference>
<dbReference type="InterPro" id="IPR038538">
    <property type="entry name" value="MTERF_sf"/>
</dbReference>
<dbReference type="PANTHER" id="PTHR13068:SF161">
    <property type="entry name" value="F19K23.4 PROTEIN-RELATED"/>
    <property type="match status" value="1"/>
</dbReference>
<keyword evidence="3" id="KW-0809">Transit peptide</keyword>
<dbReference type="Pfam" id="PF02536">
    <property type="entry name" value="mTERF"/>
    <property type="match status" value="1"/>
</dbReference>
<evidence type="ECO:0000256" key="3">
    <source>
        <dbReference type="ARBA" id="ARBA00022946"/>
    </source>
</evidence>
<evidence type="ECO:0000313" key="5">
    <source>
        <dbReference type="Proteomes" id="UP000029121"/>
    </source>
</evidence>
<evidence type="ECO:0000313" key="4">
    <source>
        <dbReference type="EMBL" id="EOA35152.1"/>
    </source>
</evidence>
<reference evidence="5" key="1">
    <citation type="journal article" date="2013" name="Nat. Genet.">
        <title>The Capsella rubella genome and the genomic consequences of rapid mating system evolution.</title>
        <authorList>
            <person name="Slotte T."/>
            <person name="Hazzouri K.M."/>
            <person name="Agren J.A."/>
            <person name="Koenig D."/>
            <person name="Maumus F."/>
            <person name="Guo Y.L."/>
            <person name="Steige K."/>
            <person name="Platts A.E."/>
            <person name="Escobar J.S."/>
            <person name="Newman L.K."/>
            <person name="Wang W."/>
            <person name="Mandakova T."/>
            <person name="Vello E."/>
            <person name="Smith L.M."/>
            <person name="Henz S.R."/>
            <person name="Steffen J."/>
            <person name="Takuno S."/>
            <person name="Brandvain Y."/>
            <person name="Coop G."/>
            <person name="Andolfatto P."/>
            <person name="Hu T.T."/>
            <person name="Blanchette M."/>
            <person name="Clark R.M."/>
            <person name="Quesneville H."/>
            <person name="Nordborg M."/>
            <person name="Gaut B.S."/>
            <person name="Lysak M.A."/>
            <person name="Jenkins J."/>
            <person name="Grimwood J."/>
            <person name="Chapman J."/>
            <person name="Prochnik S."/>
            <person name="Shu S."/>
            <person name="Rokhsar D."/>
            <person name="Schmutz J."/>
            <person name="Weigel D."/>
            <person name="Wright S.I."/>
        </authorList>
    </citation>
    <scope>NUCLEOTIDE SEQUENCE [LARGE SCALE GENOMIC DNA]</scope>
    <source>
        <strain evidence="5">cv. Monte Gargano</strain>
    </source>
</reference>
<keyword evidence="2" id="KW-0806">Transcription termination</keyword>
<dbReference type="GO" id="GO:0005737">
    <property type="term" value="C:cytoplasm"/>
    <property type="evidence" value="ECO:0007669"/>
    <property type="project" value="UniProtKB-ARBA"/>
</dbReference>
<accession>R0GH03</accession>
<keyword evidence="2" id="KW-0804">Transcription</keyword>
<organism evidence="4 5">
    <name type="scientific">Capsella rubella</name>
    <dbReference type="NCBI Taxonomy" id="81985"/>
    <lineage>
        <taxon>Eukaryota</taxon>
        <taxon>Viridiplantae</taxon>
        <taxon>Streptophyta</taxon>
        <taxon>Embryophyta</taxon>
        <taxon>Tracheophyta</taxon>
        <taxon>Spermatophyta</taxon>
        <taxon>Magnoliopsida</taxon>
        <taxon>eudicotyledons</taxon>
        <taxon>Gunneridae</taxon>
        <taxon>Pentapetalae</taxon>
        <taxon>rosids</taxon>
        <taxon>malvids</taxon>
        <taxon>Brassicales</taxon>
        <taxon>Brassicaceae</taxon>
        <taxon>Camelineae</taxon>
        <taxon>Capsella</taxon>
    </lineage>
</organism>
<dbReference type="FunFam" id="1.25.70.10:FF:000040">
    <property type="entry name" value="Mitochondrial transcription termination factor family protein"/>
    <property type="match status" value="1"/>
</dbReference>
<keyword evidence="5" id="KW-1185">Reference proteome</keyword>
<dbReference type="EMBL" id="KB870806">
    <property type="protein sequence ID" value="EOA35152.1"/>
    <property type="molecule type" value="Genomic_DNA"/>
</dbReference>
<evidence type="ECO:0000256" key="2">
    <source>
        <dbReference type="ARBA" id="ARBA00022472"/>
    </source>
</evidence>
<comment type="similarity">
    <text evidence="1">Belongs to the mTERF family.</text>
</comment>
<keyword evidence="2" id="KW-0805">Transcription regulation</keyword>
<evidence type="ECO:0000256" key="1">
    <source>
        <dbReference type="ARBA" id="ARBA00007692"/>
    </source>
</evidence>
<dbReference type="Proteomes" id="UP000029121">
    <property type="component" value="Unassembled WGS sequence"/>
</dbReference>
<dbReference type="KEGG" id="crb:17894975"/>
<protein>
    <submittedName>
        <fullName evidence="4">Uncharacterized protein</fullName>
    </submittedName>
</protein>